<keyword evidence="8 10" id="KW-0378">Hydrolase</keyword>
<comment type="cofactor">
    <cofactor evidence="2">
        <name>Mg(2+)</name>
        <dbReference type="ChEBI" id="CHEBI:18420"/>
    </cofactor>
</comment>
<dbReference type="AlphaFoldDB" id="A0A7Y9TKQ0"/>
<dbReference type="InterPro" id="IPR052170">
    <property type="entry name" value="M29_Exopeptidase"/>
</dbReference>
<keyword evidence="7" id="KW-0479">Metal-binding</keyword>
<evidence type="ECO:0000313" key="11">
    <source>
        <dbReference type="Proteomes" id="UP000589520"/>
    </source>
</evidence>
<reference evidence="10 11" key="1">
    <citation type="submission" date="2020-07" db="EMBL/GenBank/DDBJ databases">
        <title>Genomic Encyclopedia of Type Strains, Phase IV (KMG-V): Genome sequencing to study the core and pangenomes of soil and plant-associated prokaryotes.</title>
        <authorList>
            <person name="Whitman W."/>
        </authorList>
    </citation>
    <scope>NUCLEOTIDE SEQUENCE [LARGE SCALE GENOMIC DNA]</scope>
    <source>
        <strain evidence="10 11">X4EP2</strain>
    </source>
</reference>
<evidence type="ECO:0000256" key="9">
    <source>
        <dbReference type="ARBA" id="ARBA00023049"/>
    </source>
</evidence>
<gene>
    <name evidence="10" type="ORF">HDF17_001739</name>
</gene>
<dbReference type="Pfam" id="PF02073">
    <property type="entry name" value="Peptidase_M29"/>
    <property type="match status" value="1"/>
</dbReference>
<dbReference type="EC" id="3.4.11.-" evidence="10"/>
<dbReference type="PANTHER" id="PTHR34448:SF3">
    <property type="entry name" value="AMINOPEPTIDASE AMPS"/>
    <property type="match status" value="1"/>
</dbReference>
<name>A0A7Y9TKQ0_9BACT</name>
<dbReference type="GO" id="GO:0006508">
    <property type="term" value="P:proteolysis"/>
    <property type="evidence" value="ECO:0007669"/>
    <property type="project" value="UniProtKB-KW"/>
</dbReference>
<evidence type="ECO:0000256" key="8">
    <source>
        <dbReference type="ARBA" id="ARBA00022801"/>
    </source>
</evidence>
<dbReference type="GO" id="GO:0046872">
    <property type="term" value="F:metal ion binding"/>
    <property type="evidence" value="ECO:0007669"/>
    <property type="project" value="UniProtKB-KW"/>
</dbReference>
<evidence type="ECO:0000313" key="10">
    <source>
        <dbReference type="EMBL" id="NYF79452.1"/>
    </source>
</evidence>
<comment type="caution">
    <text evidence="10">The sequence shown here is derived from an EMBL/GenBank/DDBJ whole genome shotgun (WGS) entry which is preliminary data.</text>
</comment>
<dbReference type="PANTHER" id="PTHR34448">
    <property type="entry name" value="AMINOPEPTIDASE"/>
    <property type="match status" value="1"/>
</dbReference>
<dbReference type="RefSeq" id="WP_179489733.1">
    <property type="nucleotide sequence ID" value="NZ_JACCCW010000001.1"/>
</dbReference>
<dbReference type="EMBL" id="JACCCW010000001">
    <property type="protein sequence ID" value="NYF79452.1"/>
    <property type="molecule type" value="Genomic_DNA"/>
</dbReference>
<accession>A0A7Y9TKQ0</accession>
<evidence type="ECO:0000256" key="4">
    <source>
        <dbReference type="ARBA" id="ARBA00008236"/>
    </source>
</evidence>
<proteinExistence type="inferred from homology"/>
<dbReference type="Gene3D" id="3.40.1830.10">
    <property type="entry name" value="Thermophilic metalloprotease (M29)"/>
    <property type="match status" value="1"/>
</dbReference>
<dbReference type="Proteomes" id="UP000589520">
    <property type="component" value="Unassembled WGS sequence"/>
</dbReference>
<evidence type="ECO:0000256" key="6">
    <source>
        <dbReference type="ARBA" id="ARBA00022670"/>
    </source>
</evidence>
<comment type="cofactor">
    <cofactor evidence="3">
        <name>Zn(2+)</name>
        <dbReference type="ChEBI" id="CHEBI:29105"/>
    </cofactor>
</comment>
<evidence type="ECO:0000256" key="1">
    <source>
        <dbReference type="ARBA" id="ARBA00001941"/>
    </source>
</evidence>
<evidence type="ECO:0000256" key="5">
    <source>
        <dbReference type="ARBA" id="ARBA00022438"/>
    </source>
</evidence>
<dbReference type="GO" id="GO:0008237">
    <property type="term" value="F:metallopeptidase activity"/>
    <property type="evidence" value="ECO:0007669"/>
    <property type="project" value="UniProtKB-KW"/>
</dbReference>
<evidence type="ECO:0000256" key="7">
    <source>
        <dbReference type="ARBA" id="ARBA00022723"/>
    </source>
</evidence>
<keyword evidence="9" id="KW-0482">Metalloprotease</keyword>
<protein>
    <submittedName>
        <fullName evidence="10">Aminopeptidase</fullName>
        <ecNumber evidence="10">3.4.11.-</ecNumber>
    </submittedName>
</protein>
<evidence type="ECO:0000256" key="3">
    <source>
        <dbReference type="ARBA" id="ARBA00001947"/>
    </source>
</evidence>
<sequence length="426" mass="45183">MSTAVAPAPATFDFASLPFEEKLDRFAKVAVHVGLNLQAGQELLISASIEMLPLVRRITEHAYKAGALLVTTFYGDDETALARYKYAQDASFDHAAQWMADGIAAAFGSGAARLAIAGANPALLAGQDPAKVSRANIAGSKANKPAMELITRHAINWSIVAAATPAWAKLVFPALSEDEAVAKLWNAIFTASRATSDDPVAAWKAHSKHLHERVNYLNQKRFHALRFHNADGTTDLTVGLADDHLWAGGGGEAGNGVFCNANIPTEECFTTPHKDRVDGFVKASKPLSHQGTLIENISCVFEGGRIVKATATAGEDVLNRLISTDDGARRLGEVALVPHSSPIAQSGVLFWNTLFDENAASHIALGQAYATCLKGGESMDKATLLGKGANSSLIHVDWMIGSGEMDVDGIAADGSSEPLMRKGEWA</sequence>
<keyword evidence="5 10" id="KW-0031">Aminopeptidase</keyword>
<dbReference type="InterPro" id="IPR035097">
    <property type="entry name" value="M29_N-terminal"/>
</dbReference>
<keyword evidence="11" id="KW-1185">Reference proteome</keyword>
<dbReference type="SUPFAM" id="SSF144052">
    <property type="entry name" value="Thermophilic metalloprotease-like"/>
    <property type="match status" value="1"/>
</dbReference>
<comment type="similarity">
    <text evidence="4">Belongs to the peptidase M29 family.</text>
</comment>
<dbReference type="GO" id="GO:0004177">
    <property type="term" value="F:aminopeptidase activity"/>
    <property type="evidence" value="ECO:0007669"/>
    <property type="project" value="UniProtKB-KW"/>
</dbReference>
<keyword evidence="6" id="KW-0645">Protease</keyword>
<organism evidence="10 11">
    <name type="scientific">Granulicella arctica</name>
    <dbReference type="NCBI Taxonomy" id="940613"/>
    <lineage>
        <taxon>Bacteria</taxon>
        <taxon>Pseudomonadati</taxon>
        <taxon>Acidobacteriota</taxon>
        <taxon>Terriglobia</taxon>
        <taxon>Terriglobales</taxon>
        <taxon>Acidobacteriaceae</taxon>
        <taxon>Granulicella</taxon>
    </lineage>
</organism>
<evidence type="ECO:0000256" key="2">
    <source>
        <dbReference type="ARBA" id="ARBA00001946"/>
    </source>
</evidence>
<dbReference type="PRINTS" id="PR00919">
    <property type="entry name" value="THERMOPTASE"/>
</dbReference>
<dbReference type="InterPro" id="IPR000787">
    <property type="entry name" value="Peptidase_M29"/>
</dbReference>
<comment type="cofactor">
    <cofactor evidence="1">
        <name>Co(2+)</name>
        <dbReference type="ChEBI" id="CHEBI:48828"/>
    </cofactor>
</comment>